<proteinExistence type="predicted"/>
<keyword evidence="2" id="KW-0812">Transmembrane</keyword>
<organism evidence="4 5">
    <name type="scientific">Liquidambar formosana</name>
    <name type="common">Formosan gum</name>
    <dbReference type="NCBI Taxonomy" id="63359"/>
    <lineage>
        <taxon>Eukaryota</taxon>
        <taxon>Viridiplantae</taxon>
        <taxon>Streptophyta</taxon>
        <taxon>Embryophyta</taxon>
        <taxon>Tracheophyta</taxon>
        <taxon>Spermatophyta</taxon>
        <taxon>Magnoliopsida</taxon>
        <taxon>eudicotyledons</taxon>
        <taxon>Gunneridae</taxon>
        <taxon>Pentapetalae</taxon>
        <taxon>Saxifragales</taxon>
        <taxon>Altingiaceae</taxon>
        <taxon>Liquidambar</taxon>
    </lineage>
</organism>
<feature type="transmembrane region" description="Helical" evidence="2">
    <location>
        <begin position="41"/>
        <end position="64"/>
    </location>
</feature>
<evidence type="ECO:0000313" key="4">
    <source>
        <dbReference type="EMBL" id="KAK9277199.1"/>
    </source>
</evidence>
<evidence type="ECO:0000313" key="5">
    <source>
        <dbReference type="Proteomes" id="UP001415857"/>
    </source>
</evidence>
<keyword evidence="2" id="KW-0472">Membrane</keyword>
<dbReference type="InterPro" id="IPR004864">
    <property type="entry name" value="LEA_2"/>
</dbReference>
<protein>
    <recommendedName>
        <fullName evidence="3">Late embryogenesis abundant protein LEA-2 subgroup domain-containing protein</fullName>
    </recommendedName>
</protein>
<keyword evidence="2" id="KW-1133">Transmembrane helix</keyword>
<feature type="region of interest" description="Disordered" evidence="1">
    <location>
        <begin position="1"/>
        <end position="27"/>
    </location>
</feature>
<sequence length="214" mass="23410">MAEKNERQGYPLAPAAGHLRSDQESATLQSKEFRRKRRIRIAAYIVAFVVFQSIIIAIFAVTVMKYRTPKFRLGNITVETLISTPAPSPSFNTRFVAQVTVKNTNFGPYKFDNTTATFTYGGMKVGQVVIPKGKAGLRSTKKIDVTVDLNSDALASTSSLGSDISSGILKLSTQAKLSGKVELMFVMKKKKSAQMNCNLTFDLSAKALQGLQCN</sequence>
<feature type="domain" description="Late embryogenesis abundant protein LEA-2 subgroup" evidence="3">
    <location>
        <begin position="99"/>
        <end position="197"/>
    </location>
</feature>
<gene>
    <name evidence="4" type="ORF">L1049_006738</name>
</gene>
<dbReference type="PANTHER" id="PTHR31852">
    <property type="entry name" value="LATE EMBRYOGENESIS ABUNDANT (LEA) HYDROXYPROLINE-RICH GLYCOPROTEIN FAMILY"/>
    <property type="match status" value="1"/>
</dbReference>
<dbReference type="InterPro" id="IPR055301">
    <property type="entry name" value="Lea14-like_2"/>
</dbReference>
<reference evidence="4 5" key="1">
    <citation type="journal article" date="2024" name="Plant J.">
        <title>Genome sequences and population genomics reveal climatic adaptation and genomic divergence between two closely related sweetgum species.</title>
        <authorList>
            <person name="Xu W.Q."/>
            <person name="Ren C.Q."/>
            <person name="Zhang X.Y."/>
            <person name="Comes H.P."/>
            <person name="Liu X.H."/>
            <person name="Li Y.G."/>
            <person name="Kettle C.J."/>
            <person name="Jalonen R."/>
            <person name="Gaisberger H."/>
            <person name="Ma Y.Z."/>
            <person name="Qiu Y.X."/>
        </authorList>
    </citation>
    <scope>NUCLEOTIDE SEQUENCE [LARGE SCALE GENOMIC DNA]</scope>
    <source>
        <strain evidence="4">Hangzhou</strain>
    </source>
</reference>
<evidence type="ECO:0000256" key="2">
    <source>
        <dbReference type="SAM" id="Phobius"/>
    </source>
</evidence>
<name>A0AAP0RGC2_LIQFO</name>
<keyword evidence="5" id="KW-1185">Reference proteome</keyword>
<dbReference type="Proteomes" id="UP001415857">
    <property type="component" value="Unassembled WGS sequence"/>
</dbReference>
<dbReference type="AlphaFoldDB" id="A0AAP0RGC2"/>
<dbReference type="EMBL" id="JBBPBK010000010">
    <property type="protein sequence ID" value="KAK9277199.1"/>
    <property type="molecule type" value="Genomic_DNA"/>
</dbReference>
<comment type="caution">
    <text evidence="4">The sequence shown here is derived from an EMBL/GenBank/DDBJ whole genome shotgun (WGS) entry which is preliminary data.</text>
</comment>
<dbReference type="Pfam" id="PF03168">
    <property type="entry name" value="LEA_2"/>
    <property type="match status" value="1"/>
</dbReference>
<accession>A0AAP0RGC2</accession>
<dbReference type="Gene3D" id="2.60.40.1820">
    <property type="match status" value="1"/>
</dbReference>
<evidence type="ECO:0000259" key="3">
    <source>
        <dbReference type="Pfam" id="PF03168"/>
    </source>
</evidence>
<evidence type="ECO:0000256" key="1">
    <source>
        <dbReference type="SAM" id="MobiDB-lite"/>
    </source>
</evidence>